<dbReference type="PANTHER" id="PTHR46323:SF2">
    <property type="entry name" value="BETA-GALACTOSIDASE"/>
    <property type="match status" value="1"/>
</dbReference>
<evidence type="ECO:0000313" key="11">
    <source>
        <dbReference type="Proteomes" id="UP000242263"/>
    </source>
</evidence>
<evidence type="ECO:0000256" key="4">
    <source>
        <dbReference type="ARBA" id="ARBA00013303"/>
    </source>
</evidence>
<dbReference type="InterPro" id="IPR014718">
    <property type="entry name" value="GH-type_carb-bd"/>
</dbReference>
<evidence type="ECO:0000256" key="7">
    <source>
        <dbReference type="ARBA" id="ARBA00032230"/>
    </source>
</evidence>
<evidence type="ECO:0000256" key="2">
    <source>
        <dbReference type="ARBA" id="ARBA00007401"/>
    </source>
</evidence>
<name>A0A2I1M5E6_9BIFI</name>
<dbReference type="SUPFAM" id="SSF74650">
    <property type="entry name" value="Galactose mutarotase-like"/>
    <property type="match status" value="1"/>
</dbReference>
<dbReference type="InterPro" id="IPR006101">
    <property type="entry name" value="Glyco_hydro_2"/>
</dbReference>
<dbReference type="Gene3D" id="2.60.40.10">
    <property type="entry name" value="Immunoglobulins"/>
    <property type="match status" value="2"/>
</dbReference>
<dbReference type="SMART" id="SM01038">
    <property type="entry name" value="Bgal_small_N"/>
    <property type="match status" value="1"/>
</dbReference>
<evidence type="ECO:0000256" key="8">
    <source>
        <dbReference type="RuleBase" id="RU361154"/>
    </source>
</evidence>
<dbReference type="RefSeq" id="WP_101541307.1">
    <property type="nucleotide sequence ID" value="NZ_PKGU01000002.1"/>
</dbReference>
<dbReference type="GO" id="GO:0004565">
    <property type="term" value="F:beta-galactosidase activity"/>
    <property type="evidence" value="ECO:0007669"/>
    <property type="project" value="UniProtKB-EC"/>
</dbReference>
<dbReference type="PANTHER" id="PTHR46323">
    <property type="entry name" value="BETA-GALACTOSIDASE"/>
    <property type="match status" value="1"/>
</dbReference>
<organism evidence="10 11">
    <name type="scientific">Alloscardovia omnicolens</name>
    <dbReference type="NCBI Taxonomy" id="419015"/>
    <lineage>
        <taxon>Bacteria</taxon>
        <taxon>Bacillati</taxon>
        <taxon>Actinomycetota</taxon>
        <taxon>Actinomycetes</taxon>
        <taxon>Bifidobacteriales</taxon>
        <taxon>Bifidobacteriaceae</taxon>
        <taxon>Alloscardovia</taxon>
    </lineage>
</organism>
<evidence type="ECO:0000256" key="3">
    <source>
        <dbReference type="ARBA" id="ARBA00012756"/>
    </source>
</evidence>
<dbReference type="AlphaFoldDB" id="A0A2I1M5E6"/>
<comment type="caution">
    <text evidence="10">The sequence shown here is derived from an EMBL/GenBank/DDBJ whole genome shotgun (WGS) entry which is preliminary data.</text>
</comment>
<dbReference type="InterPro" id="IPR013783">
    <property type="entry name" value="Ig-like_fold"/>
</dbReference>
<protein>
    <recommendedName>
        <fullName evidence="4 8">Beta-galactosidase</fullName>
        <ecNumber evidence="3 8">3.2.1.23</ecNumber>
    </recommendedName>
    <alternativeName>
        <fullName evidence="7 8">Lactase</fullName>
    </alternativeName>
</protein>
<dbReference type="SUPFAM" id="SSF49785">
    <property type="entry name" value="Galactose-binding domain-like"/>
    <property type="match status" value="1"/>
</dbReference>
<dbReference type="Pfam" id="PF16353">
    <property type="entry name" value="LacZ_4"/>
    <property type="match status" value="1"/>
</dbReference>
<dbReference type="InterPro" id="IPR006102">
    <property type="entry name" value="Ig-like_GH2"/>
</dbReference>
<reference evidence="10 11" key="1">
    <citation type="submission" date="2017-12" db="EMBL/GenBank/DDBJ databases">
        <title>Phylogenetic diversity of female urinary microbiome.</title>
        <authorList>
            <person name="Thomas-White K."/>
            <person name="Wolfe A.J."/>
        </authorList>
    </citation>
    <scope>NUCLEOTIDE SEQUENCE [LARGE SCALE GENOMIC DNA]</scope>
    <source>
        <strain evidence="10 11">UMB0064</strain>
    </source>
</reference>
<dbReference type="InterPro" id="IPR023232">
    <property type="entry name" value="Glyco_hydro_2_AS"/>
</dbReference>
<dbReference type="Pfam" id="PF02836">
    <property type="entry name" value="Glyco_hydro_2_C"/>
    <property type="match status" value="1"/>
</dbReference>
<keyword evidence="6 8" id="KW-0326">Glycosidase</keyword>
<dbReference type="InterPro" id="IPR017853">
    <property type="entry name" value="GH"/>
</dbReference>
<evidence type="ECO:0000256" key="5">
    <source>
        <dbReference type="ARBA" id="ARBA00022801"/>
    </source>
</evidence>
<dbReference type="InterPro" id="IPR050347">
    <property type="entry name" value="Bact_Beta-galactosidase"/>
</dbReference>
<dbReference type="PRINTS" id="PR00132">
    <property type="entry name" value="GLHYDRLASE2"/>
</dbReference>
<dbReference type="InterPro" id="IPR023230">
    <property type="entry name" value="Glyco_hydro_2_CS"/>
</dbReference>
<dbReference type="InterPro" id="IPR008979">
    <property type="entry name" value="Galactose-bd-like_sf"/>
</dbReference>
<keyword evidence="5 8" id="KW-0378">Hydrolase</keyword>
<dbReference type="Gene3D" id="3.20.20.80">
    <property type="entry name" value="Glycosidases"/>
    <property type="match status" value="1"/>
</dbReference>
<evidence type="ECO:0000256" key="6">
    <source>
        <dbReference type="ARBA" id="ARBA00023295"/>
    </source>
</evidence>
<dbReference type="SUPFAM" id="SSF51445">
    <property type="entry name" value="(Trans)glycosidases"/>
    <property type="match status" value="1"/>
</dbReference>
<dbReference type="Gene3D" id="2.60.120.260">
    <property type="entry name" value="Galactose-binding domain-like"/>
    <property type="match status" value="1"/>
</dbReference>
<evidence type="ECO:0000259" key="9">
    <source>
        <dbReference type="SMART" id="SM01038"/>
    </source>
</evidence>
<dbReference type="GO" id="GO:0005990">
    <property type="term" value="P:lactose catabolic process"/>
    <property type="evidence" value="ECO:0007669"/>
    <property type="project" value="TreeGrafter"/>
</dbReference>
<dbReference type="InterPro" id="IPR032312">
    <property type="entry name" value="LacZ_4"/>
</dbReference>
<feature type="domain" description="Beta galactosidase small chain/" evidence="9">
    <location>
        <begin position="768"/>
        <end position="1045"/>
    </location>
</feature>
<comment type="catalytic activity">
    <reaction evidence="1 8">
        <text>Hydrolysis of terminal non-reducing beta-D-galactose residues in beta-D-galactosides.</text>
        <dbReference type="EC" id="3.2.1.23"/>
    </reaction>
</comment>
<dbReference type="InterPro" id="IPR006103">
    <property type="entry name" value="Glyco_hydro_2_cat"/>
</dbReference>
<dbReference type="InterPro" id="IPR004199">
    <property type="entry name" value="B-gal_small/dom_5"/>
</dbReference>
<gene>
    <name evidence="10" type="ORF">CYJ32_02975</name>
</gene>
<dbReference type="InterPro" id="IPR036156">
    <property type="entry name" value="Beta-gal/glucu_dom_sf"/>
</dbReference>
<dbReference type="SUPFAM" id="SSF49303">
    <property type="entry name" value="beta-Galactosidase/glucuronidase domain"/>
    <property type="match status" value="2"/>
</dbReference>
<sequence>MTIEFPHSIHATQPSEQWLTDPSICAVNRLDAHSDHAIRGPQGESLRHSLDDSNGTWHASVVYHDSSLLERISQANIQASAREFLTELKEPISKVRVPGHLQTDGLFPHQYVNQQYPWDGHAQLDAPDIPEHNRVGVYARDFMLSPREIAALLNSRDGLGERVHLTFDGAAIALYVWVNGVFIGYAEDSFTPSEFDVTDVLREGVNTVVAACYEYSTAHWLEDQDYWRLHGLFRSVHLDVIPAVHVQHVHAASDYDWHTSRGLLSGTIYVNSSQTAHVHIELLDAREEVVYDEQYMLEQGSSTFELNATVQNAHPWSAEDPYLYALRFTVLDDTNTVIEKSHTRLGFRHFELDPQDHIMKLNGKRIVFKGVNRHEFGSDCGRALSEEQMLWDIKFLKQHNINAVRTSHYPNQTRWYELCDKYGIYLIDETNLETHGSWCDAFGTVTEHRAVPSSRMEWLNPCMDRANSMFMRDVNHASVLIWSLGNESYGGEVFVHMSNYFHEHDTRPVHYEGTTWNREFEHVTDIESRMYARPQDVEAYLIGSSELGQPRKPYISCEYMHAMGNSLGGMKLYTDLEKYDLYQGGFIWDYGDQALEQQLADGSTRLTYGGDWYDRPTDYEFSGNGIVFANRKPTAKAAEVKFLYANVKINIAEDLSVHIVNDNLFTSTQNHVFVARVLIDGVEQWTHNYRFNIPALSEQTVRVDWPDAQLFDGKEMVLELAYTLGEHTAWAHAGYEITFGQRAIALPERPVSEIHPSAHIVEDYWNIGLRTAQAEILLSRQHGGPVSFKRLNQTDDMVVRTPKLTTWRALTDNDRGYQAGFTRAQWLAAGRFAQMSGKDFAIDRKNGTITGTYTYTLATAAHTPVTVVWEVDSSARVHLTATFSGNHNEPSNPLAFGLEWMLPASYTHTRFYGLGPEESYADRHNGVKLGVWSTTIFDDVQPYLLPQETGNHEDTRFVELTNQFGHGLRVSAHAGSTFAFSALPYSSAMLDEATHQEELLAHTHTFLRLLAAQQGVGGDDSWGSPVHDEFQIDVTKPVILDVDIELI</sequence>
<dbReference type="InterPro" id="IPR006104">
    <property type="entry name" value="Glyco_hydro_2_N"/>
</dbReference>
<dbReference type="GO" id="GO:0030246">
    <property type="term" value="F:carbohydrate binding"/>
    <property type="evidence" value="ECO:0007669"/>
    <property type="project" value="InterPro"/>
</dbReference>
<comment type="similarity">
    <text evidence="2 8">Belongs to the glycosyl hydrolase 2 family.</text>
</comment>
<dbReference type="Pfam" id="PF02837">
    <property type="entry name" value="Glyco_hydro_2_N"/>
    <property type="match status" value="1"/>
</dbReference>
<dbReference type="PROSITE" id="PS00608">
    <property type="entry name" value="GLYCOSYL_HYDROL_F2_2"/>
    <property type="match status" value="1"/>
</dbReference>
<dbReference type="EMBL" id="PKGU01000002">
    <property type="protein sequence ID" value="PKZ15356.1"/>
    <property type="molecule type" value="Genomic_DNA"/>
</dbReference>
<dbReference type="InterPro" id="IPR011013">
    <property type="entry name" value="Gal_mutarotase_sf_dom"/>
</dbReference>
<dbReference type="PROSITE" id="PS00719">
    <property type="entry name" value="GLYCOSYL_HYDROL_F2_1"/>
    <property type="match status" value="1"/>
</dbReference>
<dbReference type="Pfam" id="PF00703">
    <property type="entry name" value="Glyco_hydro_2"/>
    <property type="match status" value="1"/>
</dbReference>
<dbReference type="Proteomes" id="UP000242263">
    <property type="component" value="Unassembled WGS sequence"/>
</dbReference>
<evidence type="ECO:0000256" key="1">
    <source>
        <dbReference type="ARBA" id="ARBA00001412"/>
    </source>
</evidence>
<dbReference type="GO" id="GO:0009341">
    <property type="term" value="C:beta-galactosidase complex"/>
    <property type="evidence" value="ECO:0007669"/>
    <property type="project" value="InterPro"/>
</dbReference>
<evidence type="ECO:0000313" key="10">
    <source>
        <dbReference type="EMBL" id="PKZ15356.1"/>
    </source>
</evidence>
<dbReference type="Gene3D" id="2.70.98.10">
    <property type="match status" value="1"/>
</dbReference>
<dbReference type="Pfam" id="PF02929">
    <property type="entry name" value="Bgal_small_N"/>
    <property type="match status" value="1"/>
</dbReference>
<proteinExistence type="inferred from homology"/>
<accession>A0A2I1M5E6</accession>
<dbReference type="EC" id="3.2.1.23" evidence="3 8"/>